<dbReference type="InterPro" id="IPR029063">
    <property type="entry name" value="SAM-dependent_MTases_sf"/>
</dbReference>
<protein>
    <submittedName>
        <fullName evidence="2">Class I SAM-dependent methyltransferase</fullName>
    </submittedName>
</protein>
<dbReference type="AlphaFoldDB" id="A0A948RWJ7"/>
<reference evidence="2" key="1">
    <citation type="submission" date="2021-05" db="EMBL/GenBank/DDBJ databases">
        <title>Energy efficiency and biological interactions define the core microbiome of deep oligotrophic groundwater.</title>
        <authorList>
            <person name="Mehrshad M."/>
            <person name="Lopez-Fernandez M."/>
            <person name="Bell E."/>
            <person name="Bernier-Latmani R."/>
            <person name="Bertilsson S."/>
            <person name="Dopson M."/>
        </authorList>
    </citation>
    <scope>NUCLEOTIDE SEQUENCE</scope>
    <source>
        <strain evidence="2">Modern_marine.mb.64</strain>
    </source>
</reference>
<evidence type="ECO:0000313" key="2">
    <source>
        <dbReference type="EMBL" id="MBU2690959.1"/>
    </source>
</evidence>
<keyword evidence="2" id="KW-0489">Methyltransferase</keyword>
<dbReference type="InterPro" id="IPR013216">
    <property type="entry name" value="Methyltransf_11"/>
</dbReference>
<sequence length="246" mass="27425">MNRESSQNGVEWADVETSSEEYARRFSGEVGKYFLDLQTQITLELLTPWPGARILDIGGGHGQLALPLVQAGYQVAVAGSRPACQMRLSRLLPDGSYDFKVGDLLSLPMENKSFDVVLSFRLLPHLESWPGLIAECCRLAAEAVIVDYPDIRSINLFSRMLFRAKKAVEKNTRPFTCFSRAELLTEFSTHHFGHPLFRPEFFIPMALHRALNSGPGSRRMESVCRQLGLTGLLGSPVILRVTPESS</sequence>
<dbReference type="EMBL" id="JAHJDP010000042">
    <property type="protein sequence ID" value="MBU2690959.1"/>
    <property type="molecule type" value="Genomic_DNA"/>
</dbReference>
<organism evidence="2 3">
    <name type="scientific">Eiseniibacteriota bacterium</name>
    <dbReference type="NCBI Taxonomy" id="2212470"/>
    <lineage>
        <taxon>Bacteria</taxon>
        <taxon>Candidatus Eiseniibacteriota</taxon>
    </lineage>
</organism>
<dbReference type="GO" id="GO:0032259">
    <property type="term" value="P:methylation"/>
    <property type="evidence" value="ECO:0007669"/>
    <property type="project" value="UniProtKB-KW"/>
</dbReference>
<dbReference type="Proteomes" id="UP000777784">
    <property type="component" value="Unassembled WGS sequence"/>
</dbReference>
<gene>
    <name evidence="2" type="ORF">KJ970_08520</name>
</gene>
<name>A0A948RWJ7_UNCEI</name>
<feature type="domain" description="Methyltransferase type 11" evidence="1">
    <location>
        <begin position="55"/>
        <end position="140"/>
    </location>
</feature>
<dbReference type="CDD" id="cd02440">
    <property type="entry name" value="AdoMet_MTases"/>
    <property type="match status" value="1"/>
</dbReference>
<proteinExistence type="predicted"/>
<dbReference type="GO" id="GO:0008757">
    <property type="term" value="F:S-adenosylmethionine-dependent methyltransferase activity"/>
    <property type="evidence" value="ECO:0007669"/>
    <property type="project" value="InterPro"/>
</dbReference>
<comment type="caution">
    <text evidence="2">The sequence shown here is derived from an EMBL/GenBank/DDBJ whole genome shotgun (WGS) entry which is preliminary data.</text>
</comment>
<dbReference type="Pfam" id="PF08241">
    <property type="entry name" value="Methyltransf_11"/>
    <property type="match status" value="1"/>
</dbReference>
<keyword evidence="2" id="KW-0808">Transferase</keyword>
<dbReference type="Gene3D" id="3.40.50.150">
    <property type="entry name" value="Vaccinia Virus protein VP39"/>
    <property type="match status" value="1"/>
</dbReference>
<accession>A0A948RWJ7</accession>
<dbReference type="SUPFAM" id="SSF53335">
    <property type="entry name" value="S-adenosyl-L-methionine-dependent methyltransferases"/>
    <property type="match status" value="1"/>
</dbReference>
<evidence type="ECO:0000259" key="1">
    <source>
        <dbReference type="Pfam" id="PF08241"/>
    </source>
</evidence>
<evidence type="ECO:0000313" key="3">
    <source>
        <dbReference type="Proteomes" id="UP000777784"/>
    </source>
</evidence>